<evidence type="ECO:0000259" key="1">
    <source>
        <dbReference type="Pfam" id="PF13581"/>
    </source>
</evidence>
<organism evidence="2 3">
    <name type="scientific">Maricaulis maris (strain MCS10)</name>
    <name type="common">Caulobacter maris</name>
    <dbReference type="NCBI Taxonomy" id="394221"/>
    <lineage>
        <taxon>Bacteria</taxon>
        <taxon>Pseudomonadati</taxon>
        <taxon>Pseudomonadota</taxon>
        <taxon>Alphaproteobacteria</taxon>
        <taxon>Maricaulales</taxon>
        <taxon>Maricaulaceae</taxon>
        <taxon>Maricaulis</taxon>
    </lineage>
</organism>
<dbReference type="Pfam" id="PF13581">
    <property type="entry name" value="HATPase_c_2"/>
    <property type="match status" value="1"/>
</dbReference>
<dbReference type="EMBL" id="CP000449">
    <property type="protein sequence ID" value="ABI64573.1"/>
    <property type="molecule type" value="Genomic_DNA"/>
</dbReference>
<dbReference type="RefSeq" id="WP_011642220.1">
    <property type="nucleotide sequence ID" value="NC_008347.1"/>
</dbReference>
<proteinExistence type="predicted"/>
<dbReference type="KEGG" id="mmr:Mmar10_0280"/>
<dbReference type="STRING" id="394221.Mmar10_0280"/>
<name>Q0AT14_MARMM</name>
<accession>Q0AT14</accession>
<protein>
    <recommendedName>
        <fullName evidence="1">Histidine kinase/HSP90-like ATPase domain-containing protein</fullName>
    </recommendedName>
</protein>
<dbReference type="eggNOG" id="COG2172">
    <property type="taxonomic scope" value="Bacteria"/>
</dbReference>
<dbReference type="InterPro" id="IPR036890">
    <property type="entry name" value="HATPase_C_sf"/>
</dbReference>
<keyword evidence="3" id="KW-1185">Reference proteome</keyword>
<dbReference type="AlphaFoldDB" id="Q0AT14"/>
<dbReference type="OrthoDB" id="9811749at2"/>
<feature type="domain" description="Histidine kinase/HSP90-like ATPase" evidence="1">
    <location>
        <begin position="144"/>
        <end position="280"/>
    </location>
</feature>
<dbReference type="HOGENOM" id="CLU_936287_0_0_5"/>
<evidence type="ECO:0000313" key="2">
    <source>
        <dbReference type="EMBL" id="ABI64573.1"/>
    </source>
</evidence>
<gene>
    <name evidence="2" type="ordered locus">Mmar10_0280</name>
</gene>
<dbReference type="Proteomes" id="UP000001964">
    <property type="component" value="Chromosome"/>
</dbReference>
<evidence type="ECO:0000313" key="3">
    <source>
        <dbReference type="Proteomes" id="UP000001964"/>
    </source>
</evidence>
<sequence>MGDGRPLPSGADVIWVRLVASPVADAVRRDLASRFGDAVVTTPDLPTGVTVGLVIVDDANQAAIGLAATRNAGAQQSILIKSGHEPHGRADFVLSSDVDLNTVTSVVTAAKDFHDQVMSLRSEVARRKSAVGTILRGEFVLRTLDEARNLATMIAHACPNSDLVAIGLQELLINAVEHGNLEIDADMKQALLMAGNWREEVESRLQDPQYADRTVTLSFQRSARLISMTVQDEGAGFDHEQYSSTVAEATGYRGRGIAMARDLSFSSLTYLGAGNVVEATIILEPED</sequence>
<reference evidence="2 3" key="1">
    <citation type="submission" date="2006-08" db="EMBL/GenBank/DDBJ databases">
        <title>Complete sequence of Maricaulis maris MCS10.</title>
        <authorList>
            <consortium name="US DOE Joint Genome Institute"/>
            <person name="Copeland A."/>
            <person name="Lucas S."/>
            <person name="Lapidus A."/>
            <person name="Barry K."/>
            <person name="Detter J.C."/>
            <person name="Glavina del Rio T."/>
            <person name="Hammon N."/>
            <person name="Israni S."/>
            <person name="Dalin E."/>
            <person name="Tice H."/>
            <person name="Pitluck S."/>
            <person name="Saunders E."/>
            <person name="Brettin T."/>
            <person name="Bruce D."/>
            <person name="Han C."/>
            <person name="Tapia R."/>
            <person name="Gilna P."/>
            <person name="Schmutz J."/>
            <person name="Larimer F."/>
            <person name="Land M."/>
            <person name="Hauser L."/>
            <person name="Kyrpides N."/>
            <person name="Mikhailova N."/>
            <person name="Viollier P."/>
            <person name="Stephens C."/>
            <person name="Richardson P."/>
        </authorList>
    </citation>
    <scope>NUCLEOTIDE SEQUENCE [LARGE SCALE GENOMIC DNA]</scope>
    <source>
        <strain evidence="2 3">MCS10</strain>
    </source>
</reference>
<dbReference type="InterPro" id="IPR003594">
    <property type="entry name" value="HATPase_dom"/>
</dbReference>
<dbReference type="Gene3D" id="3.30.565.10">
    <property type="entry name" value="Histidine kinase-like ATPase, C-terminal domain"/>
    <property type="match status" value="1"/>
</dbReference>
<dbReference type="SUPFAM" id="SSF55874">
    <property type="entry name" value="ATPase domain of HSP90 chaperone/DNA topoisomerase II/histidine kinase"/>
    <property type="match status" value="1"/>
</dbReference>